<dbReference type="InterPro" id="IPR027463">
    <property type="entry name" value="AcrB_DN_DC_subdom"/>
</dbReference>
<reference evidence="2" key="1">
    <citation type="journal article" date="2013" name="Extremophiles">
        <title>Proteinivorax tanatarense gen. nov., sp. nov., an anaerobic, haloalkaliphilic, proteolytic bacterium isolated from a decaying algal bloom, and proposal of Proteinivoraceae fam. nov.</title>
        <authorList>
            <person name="Kevbrin V."/>
            <person name="Boltyanskaya Y."/>
            <person name="Zhilina T."/>
            <person name="Kolganova T."/>
            <person name="Lavrentjeva E."/>
            <person name="Kuznetsov B."/>
        </authorList>
    </citation>
    <scope>NUCLEOTIDE SEQUENCE</scope>
    <source>
        <strain evidence="2">Z-910T</strain>
    </source>
</reference>
<reference evidence="2" key="2">
    <citation type="submission" date="2024-06" db="EMBL/GenBank/DDBJ databases">
        <authorList>
            <person name="Petrova K.O."/>
            <person name="Toshchakov S.V."/>
            <person name="Boltjanskaja Y.V."/>
            <person name="Kevbrin V."/>
        </authorList>
    </citation>
    <scope>NUCLEOTIDE SEQUENCE</scope>
    <source>
        <strain evidence="2">Z-910T</strain>
    </source>
</reference>
<organism evidence="2">
    <name type="scientific">Proteinivorax tanatarense</name>
    <dbReference type="NCBI Taxonomy" id="1260629"/>
    <lineage>
        <taxon>Bacteria</taxon>
        <taxon>Bacillati</taxon>
        <taxon>Bacillota</taxon>
        <taxon>Clostridia</taxon>
        <taxon>Eubacteriales</taxon>
        <taxon>Proteinivoracaceae</taxon>
        <taxon>Proteinivorax</taxon>
    </lineage>
</organism>
<keyword evidence="1" id="KW-1133">Transmembrane helix</keyword>
<feature type="transmembrane region" description="Helical" evidence="1">
    <location>
        <begin position="424"/>
        <end position="449"/>
    </location>
</feature>
<keyword evidence="1" id="KW-0472">Membrane</keyword>
<feature type="transmembrane region" description="Helical" evidence="1">
    <location>
        <begin position="938"/>
        <end position="963"/>
    </location>
</feature>
<feature type="transmembrane region" description="Helical" evidence="1">
    <location>
        <begin position="1015"/>
        <end position="1038"/>
    </location>
</feature>
<dbReference type="Gene3D" id="3.30.70.1320">
    <property type="entry name" value="Multidrug efflux transporter AcrB pore domain like"/>
    <property type="match status" value="1"/>
</dbReference>
<accession>A0AAU7VN58</accession>
<dbReference type="Gene3D" id="3.30.70.1440">
    <property type="entry name" value="Multidrug efflux transporter AcrB pore domain"/>
    <property type="match status" value="1"/>
</dbReference>
<proteinExistence type="predicted"/>
<keyword evidence="1" id="KW-0812">Transmembrane</keyword>
<dbReference type="PRINTS" id="PR00702">
    <property type="entry name" value="ACRIFLAVINRP"/>
</dbReference>
<dbReference type="SUPFAM" id="SSF82866">
    <property type="entry name" value="Multidrug efflux transporter AcrB transmembrane domain"/>
    <property type="match status" value="2"/>
</dbReference>
<dbReference type="GO" id="GO:0042910">
    <property type="term" value="F:xenobiotic transmembrane transporter activity"/>
    <property type="evidence" value="ECO:0007669"/>
    <property type="project" value="TreeGrafter"/>
</dbReference>
<dbReference type="Gene3D" id="3.30.70.1430">
    <property type="entry name" value="Multidrug efflux transporter AcrB pore domain"/>
    <property type="match status" value="2"/>
</dbReference>
<dbReference type="EMBL" id="CP158367">
    <property type="protein sequence ID" value="XBX75316.1"/>
    <property type="molecule type" value="Genomic_DNA"/>
</dbReference>
<dbReference type="Pfam" id="PF00873">
    <property type="entry name" value="ACR_tran"/>
    <property type="match status" value="2"/>
</dbReference>
<protein>
    <submittedName>
        <fullName evidence="2">Efflux RND transporter permease subunit</fullName>
    </submittedName>
</protein>
<feature type="transmembrane region" description="Helical" evidence="1">
    <location>
        <begin position="984"/>
        <end position="1003"/>
    </location>
</feature>
<dbReference type="PANTHER" id="PTHR32063:SF0">
    <property type="entry name" value="SWARMING MOTILITY PROTEIN SWRC"/>
    <property type="match status" value="1"/>
</dbReference>
<dbReference type="SUPFAM" id="SSF82693">
    <property type="entry name" value="Multidrug efflux transporter AcrB pore domain, PN1, PN2, PC1 and PC2 subdomains"/>
    <property type="match status" value="3"/>
</dbReference>
<dbReference type="Gene3D" id="3.30.2090.10">
    <property type="entry name" value="Multidrug efflux transporter AcrB TolC docking domain, DN and DC subdomains"/>
    <property type="match status" value="2"/>
</dbReference>
<feature type="transmembrane region" description="Helical" evidence="1">
    <location>
        <begin position="912"/>
        <end position="932"/>
    </location>
</feature>
<name>A0AAU7VN58_9FIRM</name>
<feature type="transmembrane region" description="Helical" evidence="1">
    <location>
        <begin position="367"/>
        <end position="391"/>
    </location>
</feature>
<dbReference type="GO" id="GO:0005886">
    <property type="term" value="C:plasma membrane"/>
    <property type="evidence" value="ECO:0007669"/>
    <property type="project" value="TreeGrafter"/>
</dbReference>
<feature type="transmembrane region" description="Helical" evidence="1">
    <location>
        <begin position="501"/>
        <end position="524"/>
    </location>
</feature>
<evidence type="ECO:0000256" key="1">
    <source>
        <dbReference type="SAM" id="Phobius"/>
    </source>
</evidence>
<dbReference type="AlphaFoldDB" id="A0AAU7VN58"/>
<dbReference type="RefSeq" id="WP_350344061.1">
    <property type="nucleotide sequence ID" value="NZ_CP158367.1"/>
</dbReference>
<dbReference type="SUPFAM" id="SSF82714">
    <property type="entry name" value="Multidrug efflux transporter AcrB TolC docking domain, DN and DC subdomains"/>
    <property type="match status" value="2"/>
</dbReference>
<feature type="transmembrane region" description="Helical" evidence="1">
    <location>
        <begin position="469"/>
        <end position="489"/>
    </location>
</feature>
<dbReference type="Gene3D" id="1.20.1640.10">
    <property type="entry name" value="Multidrug efflux transporter AcrB transmembrane domain"/>
    <property type="match status" value="2"/>
</dbReference>
<feature type="transmembrane region" description="Helical" evidence="1">
    <location>
        <begin position="12"/>
        <end position="28"/>
    </location>
</feature>
<feature type="transmembrane region" description="Helical" evidence="1">
    <location>
        <begin position="886"/>
        <end position="905"/>
    </location>
</feature>
<feature type="transmembrane region" description="Helical" evidence="1">
    <location>
        <begin position="398"/>
        <end position="418"/>
    </location>
</feature>
<gene>
    <name evidence="2" type="ORF">PRVXT_000433</name>
</gene>
<feature type="transmembrane region" description="Helical" evidence="1">
    <location>
        <begin position="558"/>
        <end position="576"/>
    </location>
</feature>
<evidence type="ECO:0000313" key="2">
    <source>
        <dbReference type="EMBL" id="XBX75316.1"/>
    </source>
</evidence>
<dbReference type="PANTHER" id="PTHR32063">
    <property type="match status" value="1"/>
</dbReference>
<sequence length="1048" mass="113873">MLSLFSVRKPHTIVVAVIIIAILGWVSFTNMTTELMPNINLPFTVITTSYAGASPEEVESVLTRPMEQSMATLSNISEISSVSQENFSLIILEFEESANMDTAMIEIRENLDMISATMPDEVGSSTIMRLNPDMMPVMSVSASVEGQSIAEASQMIQDNVILDLESVEGVASVTPSGLGEHQIEVIIRQEKIDKVNKELQQEIMEQMTVSNQDRSYAPQGDDLDTGDFEQTEIEITKDMISSILKGQNFSMPAGYISEDGVDYLVRTGDDIKDIEELKGLKIVPAPMEGLSSIALEDVAEVNVINSSDSSYAKVNGEDAIILDIQKQTDYSTAGVAQDVRERMEEIMDSYEGVTMNSLMDQGEYVDIVISSITNNLVAGGVLAILILLLFLRDFKPTIAVGFAIPVSLVTAFVMMYFSNVSLNIISMGGLALGVGMLVDNSIVVIENIYRMKNEGKSAKDAAIEGARQVAGAITASTLTTVSVFVPILFTHGLTREIFGDMGLTIAYSLVASLLISLTLVPMIASNVMTSDKQKEHRVLEAIKTKYTKVLIFCLGRKWLAIITAIVLFVGSVYGAFGLGTEFMPATDAGQLNVRMELQEDISFEEATEKSDEIMDLIYNIEGVKTVGAFLGGDMMGMGGSSESISMYVLLDEGDRRPTNEVTQEIRDITDHFDSEITVNDDNMDMAAMGGAGVSLSIVGRDLDILEQTAKEVAEIIEGVEGTINVSDGLDRTSPEYSIVVDKDRSIAHGLTVAQVFGEVNNLLSDSEAATTLSIGLDDYDIFVLDDDSKEGIEYQDLENLTIESSQGEDVLITDISSIEETTGFSSINRSGQQRYVTISAEIEEGYNIGLVSNEIEDALTDYEQPEGYRIDIGGEMEMIMDAFADLFLMLALGIIFIYLIMVAQFQSLLSPFIVMFTIPLAFTGGFLALIITRNPVSIIGFVGLIILAGVVVNNGIVFVDYINKLRKSGMDKKEAIILAGNTRLRPIVMTAITTVIALSTMSLGVGTGMEMIQPMAITAVGGLIYSTVLTLIIIPVLYDAFNRKDHLG</sequence>
<dbReference type="InterPro" id="IPR001036">
    <property type="entry name" value="Acrflvin-R"/>
</dbReference>